<reference evidence="5" key="1">
    <citation type="submission" date="2018-02" db="EMBL/GenBank/DDBJ databases">
        <title>Mitochondrial genome of the brown alga Ishige okamurae.</title>
        <authorList>
            <person name="Liu F."/>
        </authorList>
    </citation>
    <scope>NUCLEOTIDE SEQUENCE</scope>
</reference>
<keyword evidence="2 5" id="KW-0689">Ribosomal protein</keyword>
<evidence type="ECO:0000259" key="4">
    <source>
        <dbReference type="Pfam" id="PF00189"/>
    </source>
</evidence>
<dbReference type="GO" id="GO:0003735">
    <property type="term" value="F:structural constituent of ribosome"/>
    <property type="evidence" value="ECO:0007669"/>
    <property type="project" value="InterPro"/>
</dbReference>
<keyword evidence="3" id="KW-0687">Ribonucleoprotein</keyword>
<dbReference type="Gene3D" id="3.30.1140.32">
    <property type="entry name" value="Ribosomal protein S3, C-terminal domain"/>
    <property type="match status" value="1"/>
</dbReference>
<evidence type="ECO:0000313" key="5">
    <source>
        <dbReference type="EMBL" id="QDB64162.1"/>
    </source>
</evidence>
<feature type="domain" description="Small ribosomal subunit protein uS3 C-terminal" evidence="4">
    <location>
        <begin position="207"/>
        <end position="275"/>
    </location>
</feature>
<accession>A0A4Y5T934</accession>
<evidence type="ECO:0000256" key="3">
    <source>
        <dbReference type="ARBA" id="ARBA00023274"/>
    </source>
</evidence>
<sequence>MGHKAHPVSLRPNLVPVTRIGRWDETRLNFVTSLLKNALQGCCHGSDVKFDSVSIYQYHNKIIIYGLLIHFHPRSPKQFFSRRKKDVKRSQQDEKKVVSWPRLANRLNTLTKTLQKLIGVKIVKLRINRRLAFSRGVPKETLKKMGFYIKPYHKKKYIYARYGLQLLSFALKGKVTSYTIASFFKIHMLALQRQQKHRDFLRFVVHAFQALEKVTRLGGLKIKVKGRFAPRAKARSRTWKYQVGKLPLAQFRAPIDAYYTSTQTEYGSVGLKVWLYSYKECNELRSIKTKC</sequence>
<dbReference type="GO" id="GO:0005840">
    <property type="term" value="C:ribosome"/>
    <property type="evidence" value="ECO:0007669"/>
    <property type="project" value="UniProtKB-KW"/>
</dbReference>
<dbReference type="GO" id="GO:0006412">
    <property type="term" value="P:translation"/>
    <property type="evidence" value="ECO:0007669"/>
    <property type="project" value="InterPro"/>
</dbReference>
<dbReference type="InterPro" id="IPR001351">
    <property type="entry name" value="Ribosomal_uS3_C"/>
</dbReference>
<keyword evidence="5" id="KW-0496">Mitochondrion</keyword>
<name>A0A4Y5T934_9PHAE</name>
<proteinExistence type="inferred from homology"/>
<dbReference type="SUPFAM" id="SSF54821">
    <property type="entry name" value="Ribosomal protein S3 C-terminal domain"/>
    <property type="match status" value="1"/>
</dbReference>
<dbReference type="EMBL" id="MG940857">
    <property type="protein sequence ID" value="QDB64162.1"/>
    <property type="molecule type" value="Genomic_DNA"/>
</dbReference>
<comment type="similarity">
    <text evidence="1">Belongs to the universal ribosomal protein uS3 family.</text>
</comment>
<dbReference type="InterPro" id="IPR036419">
    <property type="entry name" value="Ribosomal_S3_C_sf"/>
</dbReference>
<dbReference type="GO" id="GO:1990904">
    <property type="term" value="C:ribonucleoprotein complex"/>
    <property type="evidence" value="ECO:0007669"/>
    <property type="project" value="UniProtKB-KW"/>
</dbReference>
<evidence type="ECO:0000256" key="1">
    <source>
        <dbReference type="ARBA" id="ARBA00010761"/>
    </source>
</evidence>
<gene>
    <name evidence="5" type="primary">rps3</name>
</gene>
<organism evidence="5">
    <name type="scientific">Ishige okamurae</name>
    <dbReference type="NCBI Taxonomy" id="233772"/>
    <lineage>
        <taxon>Eukaryota</taxon>
        <taxon>Sar</taxon>
        <taxon>Stramenopiles</taxon>
        <taxon>Ochrophyta</taxon>
        <taxon>PX clade</taxon>
        <taxon>Phaeophyceae</taxon>
        <taxon>Ectocarpales</taxon>
        <taxon>Ishigeaceae</taxon>
        <taxon>Ishige</taxon>
    </lineage>
</organism>
<dbReference type="Pfam" id="PF00189">
    <property type="entry name" value="Ribosomal_S3_C"/>
    <property type="match status" value="1"/>
</dbReference>
<geneLocation type="mitochondrion" evidence="5"/>
<protein>
    <submittedName>
        <fullName evidence="5">Ribosomal protein S3</fullName>
    </submittedName>
</protein>
<evidence type="ECO:0000256" key="2">
    <source>
        <dbReference type="ARBA" id="ARBA00022980"/>
    </source>
</evidence>
<dbReference type="AlphaFoldDB" id="A0A4Y5T934"/>